<dbReference type="InterPro" id="IPR008969">
    <property type="entry name" value="CarboxyPept-like_regulatory"/>
</dbReference>
<evidence type="ECO:0000313" key="3">
    <source>
        <dbReference type="Proteomes" id="UP000177001"/>
    </source>
</evidence>
<evidence type="ECO:0008006" key="4">
    <source>
        <dbReference type="Google" id="ProtNLM"/>
    </source>
</evidence>
<dbReference type="EMBL" id="MFUR01000003">
    <property type="protein sequence ID" value="OGI87356.1"/>
    <property type="molecule type" value="Genomic_DNA"/>
</dbReference>
<gene>
    <name evidence="2" type="ORF">A3A91_02580</name>
</gene>
<keyword evidence="1" id="KW-0812">Transmembrane</keyword>
<protein>
    <recommendedName>
        <fullName evidence="4">Carboxypeptidase regulatory-like domain-containing protein</fullName>
    </recommendedName>
</protein>
<dbReference type="AlphaFoldDB" id="A0A1F6WZM2"/>
<keyword evidence="1" id="KW-0472">Membrane</keyword>
<sequence>MNLLFTSKTRLFLGLILILVITVFFIYTRREKVISGYVRDCGTNEVINNAEVSVNQVGWGFQNGNIVWDKMYVNSVHTDSLGYFQILYRVGSSANLMSKKAGYITAQQYEYPAEDITINMLKGYKPTEVTYNCKLSSECLSCANEDGVKVCRDVCMKE</sequence>
<reference evidence="2 3" key="1">
    <citation type="journal article" date="2016" name="Nat. Commun.">
        <title>Thousands of microbial genomes shed light on interconnected biogeochemical processes in an aquifer system.</title>
        <authorList>
            <person name="Anantharaman K."/>
            <person name="Brown C.T."/>
            <person name="Hug L.A."/>
            <person name="Sharon I."/>
            <person name="Castelle C.J."/>
            <person name="Probst A.J."/>
            <person name="Thomas B.C."/>
            <person name="Singh A."/>
            <person name="Wilkins M.J."/>
            <person name="Karaoz U."/>
            <person name="Brodie E.L."/>
            <person name="Williams K.H."/>
            <person name="Hubbard S.S."/>
            <person name="Banfield J.F."/>
        </authorList>
    </citation>
    <scope>NUCLEOTIDE SEQUENCE [LARGE SCALE GENOMIC DNA]</scope>
</reference>
<evidence type="ECO:0000256" key="1">
    <source>
        <dbReference type="SAM" id="Phobius"/>
    </source>
</evidence>
<accession>A0A1F6WZM2</accession>
<name>A0A1F6WZM2_9BACT</name>
<proteinExistence type="predicted"/>
<feature type="transmembrane region" description="Helical" evidence="1">
    <location>
        <begin position="12"/>
        <end position="29"/>
    </location>
</feature>
<dbReference type="Proteomes" id="UP000177001">
    <property type="component" value="Unassembled WGS sequence"/>
</dbReference>
<dbReference type="Gene3D" id="2.60.40.1120">
    <property type="entry name" value="Carboxypeptidase-like, regulatory domain"/>
    <property type="match status" value="1"/>
</dbReference>
<evidence type="ECO:0000313" key="2">
    <source>
        <dbReference type="EMBL" id="OGI87356.1"/>
    </source>
</evidence>
<comment type="caution">
    <text evidence="2">The sequence shown here is derived from an EMBL/GenBank/DDBJ whole genome shotgun (WGS) entry which is preliminary data.</text>
</comment>
<organism evidence="2 3">
    <name type="scientific">Candidatus Nomurabacteria bacterium RIFCSPLOWO2_01_FULL_36_16</name>
    <dbReference type="NCBI Taxonomy" id="1801767"/>
    <lineage>
        <taxon>Bacteria</taxon>
        <taxon>Candidatus Nomuraibacteriota</taxon>
    </lineage>
</organism>
<keyword evidence="1" id="KW-1133">Transmembrane helix</keyword>
<dbReference type="SUPFAM" id="SSF49464">
    <property type="entry name" value="Carboxypeptidase regulatory domain-like"/>
    <property type="match status" value="1"/>
</dbReference>